<dbReference type="RefSeq" id="WP_006640038.1">
    <property type="nucleotide sequence ID" value="NZ_BORD01000008.1"/>
</dbReference>
<dbReference type="SUPFAM" id="SSF51735">
    <property type="entry name" value="NAD(P)-binding Rossmann-fold domains"/>
    <property type="match status" value="1"/>
</dbReference>
<evidence type="ECO:0000259" key="1">
    <source>
        <dbReference type="Pfam" id="PF03435"/>
    </source>
</evidence>
<dbReference type="Gene3D" id="3.40.50.720">
    <property type="entry name" value="NAD(P)-binding Rossmann-like Domain"/>
    <property type="match status" value="1"/>
</dbReference>
<keyword evidence="3" id="KW-1185">Reference proteome</keyword>
<sequence length="356" mass="38724">MLKQHIVVIGGYGYVGGHICRMLGEKYPGLVYAAGRNLDRAQRLCRETGGKVKPMRFNRDAADDWAWLEQTKLVIVCIDQEDTDLAEACLANGTDYIDISANGPFLARIERLNAGACRGTGVLSVGLAPGLTNLLAQEAKKAFDETNRIDITIMLGLGDSHGKAAIEWTVDQLHSVFDITDRGRVKKVGSFTGGRPADLGCMGRRMAYRFPFSDQMTLPNTLGVPSIATRLCFDSRVATFVIAGLKKSGAARLLKHAVIRSAAVKSLGSLQIGSAKYAVKVDAAEVKDGRSREIGLSLHGERESLITAKVAAAAAHALYNGSFPQGVFHIEQLFELEREGESLFLKIKERDERFVI</sequence>
<proteinExistence type="predicted"/>
<dbReference type="Proteomes" id="UP000196877">
    <property type="component" value="Chromosome"/>
</dbReference>
<gene>
    <name evidence="2" type="ORF">S101395_04773</name>
</gene>
<name>A0ABM6LPF2_9BACI</name>
<dbReference type="InterPro" id="IPR036291">
    <property type="entry name" value="NAD(P)-bd_dom_sf"/>
</dbReference>
<dbReference type="Pfam" id="PF03435">
    <property type="entry name" value="Sacchrp_dh_NADP"/>
    <property type="match status" value="1"/>
</dbReference>
<dbReference type="PANTHER" id="PTHR43796">
    <property type="entry name" value="CARBOXYNORSPERMIDINE SYNTHASE"/>
    <property type="match status" value="1"/>
</dbReference>
<dbReference type="EMBL" id="CP021920">
    <property type="protein sequence ID" value="ASB91261.1"/>
    <property type="molecule type" value="Genomic_DNA"/>
</dbReference>
<reference evidence="2 3" key="1">
    <citation type="submission" date="2017-06" db="EMBL/GenBank/DDBJ databases">
        <title>Genome sequence of Bacillus sonorensis strain SRCM101395.</title>
        <authorList>
            <person name="Cho S.H."/>
        </authorList>
    </citation>
    <scope>NUCLEOTIDE SEQUENCE [LARGE SCALE GENOMIC DNA]</scope>
    <source>
        <strain evidence="2 3">SRCM101395</strain>
    </source>
</reference>
<evidence type="ECO:0000313" key="2">
    <source>
        <dbReference type="EMBL" id="ASB91261.1"/>
    </source>
</evidence>
<organism evidence="2 3">
    <name type="scientific">Bacillus sonorensis</name>
    <dbReference type="NCBI Taxonomy" id="119858"/>
    <lineage>
        <taxon>Bacteria</taxon>
        <taxon>Bacillati</taxon>
        <taxon>Bacillota</taxon>
        <taxon>Bacilli</taxon>
        <taxon>Bacillales</taxon>
        <taxon>Bacillaceae</taxon>
        <taxon>Bacillus</taxon>
    </lineage>
</organism>
<evidence type="ECO:0000313" key="3">
    <source>
        <dbReference type="Proteomes" id="UP000196877"/>
    </source>
</evidence>
<feature type="domain" description="Saccharopine dehydrogenase NADP binding" evidence="1">
    <location>
        <begin position="6"/>
        <end position="101"/>
    </location>
</feature>
<protein>
    <recommendedName>
        <fullName evidence="1">Saccharopine dehydrogenase NADP binding domain-containing protein</fullName>
    </recommendedName>
</protein>
<dbReference type="InterPro" id="IPR005097">
    <property type="entry name" value="Sacchrp_dh_NADP-bd"/>
</dbReference>
<accession>A0ABM6LPF2</accession>
<dbReference type="GeneID" id="92851302"/>
<dbReference type="PANTHER" id="PTHR43796:SF2">
    <property type="entry name" value="CARBOXYNORSPERMIDINE SYNTHASE"/>
    <property type="match status" value="1"/>
</dbReference>
<dbReference type="Gene3D" id="3.30.360.10">
    <property type="entry name" value="Dihydrodipicolinate Reductase, domain 2"/>
    <property type="match status" value="1"/>
</dbReference>